<dbReference type="InterPro" id="IPR016007">
    <property type="entry name" value="Alpha_rhamnosid"/>
</dbReference>
<sequence length="867" mass="98075">MVKATHLLCEYEENPVGVGTGKPAFSWRMEGEKDPVFQSSYQIVAALDETFNQLIWDTGRRFNGRSVCNVYDGGMPLKSATKYYWKVRLWDQDGEAGPFSAVHHFVTSLLSGGEEWEGAWITAESEADFFTSCGHYMKKEFDLPEGEIASAYLFASAHGIYEAAVNGIKAGDGILTPGWTEYQKRILFQMYDVKDLLKDKKNTICAHVGPGWYKGDLAGWIHLRGVYGHLTGFNAMLLIRYTDGRECRIVTDRSWQWRYSPAVYSEIYHGEIWDARLLSDENLHWASVKETGEPVDTLVPMDGVFVRRKETVSPKRLFYTPNGELVLDFGQNMVGWVKVRASGQAGDCVELSHGEVLDREGNFYTGNLREARQRVKYLLNGGGTEVFEPHFTWQGFQYVRIDHYPGTPVLEDFTGVVIYSDLQQSGFFKCSDPLINRLEENIRWGMKGNFVDIPTDCPQRDERMGWTGDIQVFARTASYLMKTAPFFRKWLRDLQAAQLPDGGIPYVVPDILTHQDRDVRDADANHSASGWGDAAVVCPYTVYKYSGDRRFLEEAYPMMKRWVGYIENRAEDGVIWNSGYQYGDWLALDAGSGGRFGKTPNDLTATAYYAHSVELVRRAAVILGKEKDAEKYSGLSERIKKSFRKKFYDENGCLKAGTQTAHVLALAFDLAGDEFRQRTIDDLEALIDEWNGLSTGFLGTPHICHVLKENGRVDAAYRLLMKKEYPSWLYPVIKGATTIWEHWDSIRTDGSFWSDSMNSFNHYAYGCIGDWLYSTILGIDTSEEEPGYHESIVSPVPGGGITWAEGGCYTPYGLLEVKWSLDDGAFFLHVNVPANTKCRVCLPGTGETYAVGSGKHEFQCRMEREEM</sequence>
<evidence type="ECO:0000259" key="4">
    <source>
        <dbReference type="Pfam" id="PF05592"/>
    </source>
</evidence>
<dbReference type="Pfam" id="PF17390">
    <property type="entry name" value="Bac_rhamnosid_C"/>
    <property type="match status" value="1"/>
</dbReference>
<keyword evidence="8" id="KW-0326">Glycosidase</keyword>
<dbReference type="SUPFAM" id="SSF48208">
    <property type="entry name" value="Six-hairpin glycosidases"/>
    <property type="match status" value="1"/>
</dbReference>
<dbReference type="Pfam" id="PF25788">
    <property type="entry name" value="Ig_Rha78A_N"/>
    <property type="match status" value="1"/>
</dbReference>
<dbReference type="InterPro" id="IPR035396">
    <property type="entry name" value="Bac_rhamnosid6H"/>
</dbReference>
<dbReference type="InterPro" id="IPR008902">
    <property type="entry name" value="Rhamnosid_concanavalin"/>
</dbReference>
<dbReference type="InterPro" id="IPR008928">
    <property type="entry name" value="6-hairpin_glycosidase_sf"/>
</dbReference>
<dbReference type="AlphaFoldDB" id="A0A174GZ90"/>
<dbReference type="Gene3D" id="1.50.10.10">
    <property type="match status" value="1"/>
</dbReference>
<keyword evidence="3 8" id="KW-0378">Hydrolase</keyword>
<dbReference type="GO" id="GO:0030596">
    <property type="term" value="F:alpha-L-rhamnosidase activity"/>
    <property type="evidence" value="ECO:0007669"/>
    <property type="project" value="UniProtKB-EC"/>
</dbReference>
<feature type="domain" description="Alpha-L-rhamnosidase C-terminal" evidence="7">
    <location>
        <begin position="779"/>
        <end position="856"/>
    </location>
</feature>
<dbReference type="PANTHER" id="PTHR33307:SF6">
    <property type="entry name" value="ALPHA-RHAMNOSIDASE (EUROFUNG)-RELATED"/>
    <property type="match status" value="1"/>
</dbReference>
<comment type="catalytic activity">
    <reaction evidence="1">
        <text>Hydrolysis of terminal non-reducing alpha-L-rhamnose residues in alpha-L-rhamnosides.</text>
        <dbReference type="EC" id="3.2.1.40"/>
    </reaction>
</comment>
<feature type="domain" description="Bacterial alpha-L-rhamnosidase N-terminal" evidence="5">
    <location>
        <begin position="147"/>
        <end position="309"/>
    </location>
</feature>
<dbReference type="PIRSF" id="PIRSF010631">
    <property type="entry name" value="A-rhamnsds"/>
    <property type="match status" value="1"/>
</dbReference>
<dbReference type="Pfam" id="PF17389">
    <property type="entry name" value="Bac_rhamnosid6H"/>
    <property type="match status" value="1"/>
</dbReference>
<dbReference type="InterPro" id="IPR013737">
    <property type="entry name" value="Bac_rhamnosid_N"/>
</dbReference>
<dbReference type="PANTHER" id="PTHR33307">
    <property type="entry name" value="ALPHA-RHAMNOSIDASE (EUROFUNG)"/>
    <property type="match status" value="1"/>
</dbReference>
<reference evidence="8 9" key="1">
    <citation type="submission" date="2015-09" db="EMBL/GenBank/DDBJ databases">
        <authorList>
            <consortium name="Pathogen Informatics"/>
        </authorList>
    </citation>
    <scope>NUCLEOTIDE SEQUENCE [LARGE SCALE GENOMIC DNA]</scope>
    <source>
        <strain evidence="8 9">2789STDY5608850</strain>
    </source>
</reference>
<dbReference type="Pfam" id="PF05592">
    <property type="entry name" value="Bac_rhamnosid"/>
    <property type="match status" value="1"/>
</dbReference>
<dbReference type="Gene3D" id="2.60.120.260">
    <property type="entry name" value="Galactose-binding domain-like"/>
    <property type="match status" value="2"/>
</dbReference>
<feature type="domain" description="Alpha-L-rhamnosidase six-hairpin glycosidase" evidence="6">
    <location>
        <begin position="424"/>
        <end position="776"/>
    </location>
</feature>
<evidence type="ECO:0000313" key="8">
    <source>
        <dbReference type="EMBL" id="CUO67311.1"/>
    </source>
</evidence>
<evidence type="ECO:0000259" key="6">
    <source>
        <dbReference type="Pfam" id="PF17389"/>
    </source>
</evidence>
<name>A0A174GZ90_9FIRM</name>
<dbReference type="Proteomes" id="UP000095651">
    <property type="component" value="Unassembled WGS sequence"/>
</dbReference>
<feature type="domain" description="Alpha-L-rhamnosidase concanavalin-like" evidence="4">
    <location>
        <begin position="320"/>
        <end position="419"/>
    </location>
</feature>
<dbReference type="Pfam" id="PF08531">
    <property type="entry name" value="Bac_rhamnosid_N"/>
    <property type="match status" value="1"/>
</dbReference>
<dbReference type="EMBL" id="CYZE01000009">
    <property type="protein sequence ID" value="CUO67311.1"/>
    <property type="molecule type" value="Genomic_DNA"/>
</dbReference>
<evidence type="ECO:0000259" key="7">
    <source>
        <dbReference type="Pfam" id="PF17390"/>
    </source>
</evidence>
<evidence type="ECO:0000313" key="9">
    <source>
        <dbReference type="Proteomes" id="UP000095651"/>
    </source>
</evidence>
<dbReference type="GO" id="GO:0005975">
    <property type="term" value="P:carbohydrate metabolic process"/>
    <property type="evidence" value="ECO:0007669"/>
    <property type="project" value="InterPro"/>
</dbReference>
<evidence type="ECO:0000256" key="2">
    <source>
        <dbReference type="ARBA" id="ARBA00012652"/>
    </source>
</evidence>
<organism evidence="8 9">
    <name type="scientific">Hungatella hathewayi</name>
    <dbReference type="NCBI Taxonomy" id="154046"/>
    <lineage>
        <taxon>Bacteria</taxon>
        <taxon>Bacillati</taxon>
        <taxon>Bacillota</taxon>
        <taxon>Clostridia</taxon>
        <taxon>Lachnospirales</taxon>
        <taxon>Lachnospiraceae</taxon>
        <taxon>Hungatella</taxon>
    </lineage>
</organism>
<dbReference type="Gene3D" id="2.60.420.10">
    <property type="entry name" value="Maltose phosphorylase, domain 3"/>
    <property type="match status" value="1"/>
</dbReference>
<dbReference type="InterPro" id="IPR012341">
    <property type="entry name" value="6hp_glycosidase-like_sf"/>
</dbReference>
<evidence type="ECO:0000259" key="5">
    <source>
        <dbReference type="Pfam" id="PF08531"/>
    </source>
</evidence>
<gene>
    <name evidence="8" type="primary">ramA2_3</name>
    <name evidence="8" type="ORF">ERS852407_03572</name>
</gene>
<evidence type="ECO:0000256" key="3">
    <source>
        <dbReference type="ARBA" id="ARBA00022801"/>
    </source>
</evidence>
<evidence type="ECO:0000256" key="1">
    <source>
        <dbReference type="ARBA" id="ARBA00001445"/>
    </source>
</evidence>
<dbReference type="RefSeq" id="WP_055657180.1">
    <property type="nucleotide sequence ID" value="NZ_CABIXC010000009.1"/>
</dbReference>
<dbReference type="Gene3D" id="2.60.40.10">
    <property type="entry name" value="Immunoglobulins"/>
    <property type="match status" value="1"/>
</dbReference>
<proteinExistence type="predicted"/>
<dbReference type="InterPro" id="IPR013783">
    <property type="entry name" value="Ig-like_fold"/>
</dbReference>
<accession>A0A174GZ90</accession>
<dbReference type="InterPro" id="IPR035398">
    <property type="entry name" value="Bac_rhamnosid_C"/>
</dbReference>
<protein>
    <recommendedName>
        <fullName evidence="2">alpha-L-rhamnosidase</fullName>
        <ecNumber evidence="2">3.2.1.40</ecNumber>
    </recommendedName>
</protein>
<dbReference type="EC" id="3.2.1.40" evidence="2"/>